<reference evidence="12 13" key="2">
    <citation type="submission" date="2018-11" db="EMBL/GenBank/DDBJ databases">
        <authorList>
            <consortium name="Pathogen Informatics"/>
        </authorList>
    </citation>
    <scope>NUCLEOTIDE SEQUENCE [LARGE SCALE GENOMIC DNA]</scope>
</reference>
<evidence type="ECO:0000256" key="7">
    <source>
        <dbReference type="PROSITE-ProRule" id="PRU00475"/>
    </source>
</evidence>
<organism evidence="13 14">
    <name type="scientific">Toxocara canis</name>
    <name type="common">Canine roundworm</name>
    <dbReference type="NCBI Taxonomy" id="6265"/>
    <lineage>
        <taxon>Eukaryota</taxon>
        <taxon>Metazoa</taxon>
        <taxon>Ecdysozoa</taxon>
        <taxon>Nematoda</taxon>
        <taxon>Chromadorea</taxon>
        <taxon>Rhabditida</taxon>
        <taxon>Spirurina</taxon>
        <taxon>Ascaridomorpha</taxon>
        <taxon>Ascaridoidea</taxon>
        <taxon>Toxocaridae</taxon>
        <taxon>Toxocara</taxon>
    </lineage>
</organism>
<keyword evidence="8" id="KW-0175">Coiled coil</keyword>
<keyword evidence="13" id="KW-1185">Reference proteome</keyword>
<dbReference type="Pfam" id="PF15613">
    <property type="entry name" value="WSD"/>
    <property type="match status" value="1"/>
</dbReference>
<dbReference type="Gene3D" id="3.30.40.10">
    <property type="entry name" value="Zinc/RING finger domain, C3HC4 (zinc finger)"/>
    <property type="match status" value="1"/>
</dbReference>
<dbReference type="PROSITE" id="PS50016">
    <property type="entry name" value="ZF_PHD_2"/>
    <property type="match status" value="1"/>
</dbReference>
<dbReference type="WBParaSite" id="TCNE_0001300401-mRNA-1">
    <property type="protein sequence ID" value="TCNE_0001300401-mRNA-1"/>
    <property type="gene ID" value="TCNE_0001300401"/>
</dbReference>
<evidence type="ECO:0000259" key="11">
    <source>
        <dbReference type="PROSITE" id="PS51136"/>
    </source>
</evidence>
<evidence type="ECO:0000256" key="6">
    <source>
        <dbReference type="PROSITE-ProRule" id="PRU00146"/>
    </source>
</evidence>
<gene>
    <name evidence="12" type="ORF">TCNE_LOCUS13003</name>
</gene>
<feature type="region of interest" description="Disordered" evidence="9">
    <location>
        <begin position="694"/>
        <end position="715"/>
    </location>
</feature>
<name>A0A183UWY4_TOXCA</name>
<keyword evidence="3 6" id="KW-0863">Zinc-finger</keyword>
<dbReference type="InterPro" id="IPR001965">
    <property type="entry name" value="Znf_PHD"/>
</dbReference>
<evidence type="ECO:0000256" key="8">
    <source>
        <dbReference type="SAM" id="Coils"/>
    </source>
</evidence>
<evidence type="ECO:0000256" key="4">
    <source>
        <dbReference type="ARBA" id="ARBA00022833"/>
    </source>
</evidence>
<evidence type="ECO:0000313" key="12">
    <source>
        <dbReference type="EMBL" id="VDM44324.1"/>
    </source>
</evidence>
<dbReference type="CDD" id="cd15489">
    <property type="entry name" value="PHD_SF"/>
    <property type="match status" value="1"/>
</dbReference>
<dbReference type="InterPro" id="IPR013083">
    <property type="entry name" value="Znf_RING/FYVE/PHD"/>
</dbReference>
<reference evidence="14" key="1">
    <citation type="submission" date="2016-06" db="UniProtKB">
        <authorList>
            <consortium name="WormBaseParasite"/>
        </authorList>
    </citation>
    <scope>IDENTIFICATION</scope>
</reference>
<evidence type="ECO:0000256" key="3">
    <source>
        <dbReference type="ARBA" id="ARBA00022771"/>
    </source>
</evidence>
<dbReference type="InterPro" id="IPR011011">
    <property type="entry name" value="Znf_FYVE_PHD"/>
</dbReference>
<dbReference type="SMART" id="SM00249">
    <property type="entry name" value="PHD"/>
    <property type="match status" value="1"/>
</dbReference>
<dbReference type="InterPro" id="IPR019786">
    <property type="entry name" value="Zinc_finger_PHD-type_CS"/>
</dbReference>
<dbReference type="InterPro" id="IPR047174">
    <property type="entry name" value="BAZ1B"/>
</dbReference>
<dbReference type="GO" id="GO:0008270">
    <property type="term" value="F:zinc ion binding"/>
    <property type="evidence" value="ECO:0007669"/>
    <property type="project" value="UniProtKB-KW"/>
</dbReference>
<dbReference type="PROSITE" id="PS51136">
    <property type="entry name" value="WAC"/>
    <property type="match status" value="1"/>
</dbReference>
<dbReference type="GO" id="GO:0140801">
    <property type="term" value="F:histone H2AXY142 kinase activity"/>
    <property type="evidence" value="ECO:0007669"/>
    <property type="project" value="InterPro"/>
</dbReference>
<keyword evidence="2" id="KW-0479">Metal-binding</keyword>
<dbReference type="GO" id="GO:0042393">
    <property type="term" value="F:histone binding"/>
    <property type="evidence" value="ECO:0007669"/>
    <property type="project" value="TreeGrafter"/>
</dbReference>
<dbReference type="PANTHER" id="PTHR46802:SF1">
    <property type="entry name" value="TYROSINE-PROTEIN KINASE BAZ1B"/>
    <property type="match status" value="1"/>
</dbReference>
<dbReference type="Pfam" id="PF00628">
    <property type="entry name" value="PHD"/>
    <property type="match status" value="1"/>
</dbReference>
<dbReference type="PROSITE" id="PS01359">
    <property type="entry name" value="ZF_PHD_1"/>
    <property type="match status" value="1"/>
</dbReference>
<comment type="subcellular location">
    <subcellularLocation>
        <location evidence="1 7">Nucleus</location>
    </subcellularLocation>
</comment>
<keyword evidence="5 7" id="KW-0539">Nucleus</keyword>
<feature type="compositionally biased region" description="Basic and acidic residues" evidence="9">
    <location>
        <begin position="492"/>
        <end position="503"/>
    </location>
</feature>
<accession>A0A183UWY4</accession>
<evidence type="ECO:0000256" key="9">
    <source>
        <dbReference type="SAM" id="MobiDB-lite"/>
    </source>
</evidence>
<dbReference type="Proteomes" id="UP000050794">
    <property type="component" value="Unassembled WGS sequence"/>
</dbReference>
<sequence>MKEREKEYAERKWVCRHIESGQGNLSFDDALKKEQQALSCLRKLLPDEMIAEICKIVHHCFADKIALMETIRLKLKSCFFKGEEVSFTHHDRQYEGKIRAYSHGSISSPSDKENERTYAIEVMMNIAKVVNNVRATSITRKFWPSDDELGCLIALLASKREGSNNPWIVDDEFREQFEVPNKVHSMFVPVMPCAHNLTPAVTVSSSDDSGDEPLIMVRLSSGIAPHSTVANKQRKQLEKESVDKIKRERKNVKKGKQGDDKKTKRKSDPDKKGTENGEPVQKKKKADAAGLSQRGLAKFLITSPGSNSPVVGMTPSKIGERKLEATVAKLTRELIAQDAKAFHNACVVAAKSLSLPLIKAIQNDVLRYAVLKQHDALRDADAMKKMSVEERKEYKEKKRREKKEEQTKMEKQLNALLCKKLEDTVINHKLALPELERVEFATEEEKEQFAPCLLLSEFVNTFKAILLPDYIPSAASEMARIVLTGNQDMLEREERVAGDKDAEGQDEERDTVNPASHLAVQPLFVRLPFVAKLKKAEFFELSASEQLEALQFLLERVLETDTLDTYLHQSVSSKIANLDAKKKDEEAEIAVLKAELDETKPLNEKSEEEMTRKESLNFIKIEKHRQMVVKKIKQKEESINATIEAIRELKVTRENVLRVKPLGSDRFHRRYWFFQKSPNAGIFVEGRTSSRVVDGPVKSEQNHSSRKRVSLRSAMTSPVKPASCAEECSESHTPSAVKKPRKSSMTLEAFINQEITYPDETGNSEWFRILDETVLGKLLAALSDKAYRESYLLSNLRSQLDRIASSIRSQQSSDKIRSNGREEDKEKDAMDECTLLRDEILTLESHLRKGLFTRIDDQQLFVAKVESAKSVEQLSALVLELEHSLYDRAVKEKVDGIAGNSFIREQWRSFVKRAETVSRLCVLLYVLEACIDWDQSIESKRCVSCRRQRNRDDFVVCTKCANATHMHCVRPPITEKPPGGQFVCHYCKQSRKSKSERSKSRGAHGYKYFDTYTMVSKNSRTPTEDGPKTRLQEELQEVFALLEEDIRIYNSLIAVPAVGCATRGSRSVSLENIKKDLYSYSSVSHLKSDLRVFIDEALRYFEGNERKLPQLLKLKSDLKL</sequence>
<feature type="coiled-coil region" evidence="8">
    <location>
        <begin position="568"/>
        <end position="595"/>
    </location>
</feature>
<evidence type="ECO:0000313" key="14">
    <source>
        <dbReference type="WBParaSite" id="TCNE_0001300401-mRNA-1"/>
    </source>
</evidence>
<feature type="domain" description="WAC" evidence="11">
    <location>
        <begin position="1"/>
        <end position="92"/>
    </location>
</feature>
<dbReference type="GO" id="GO:0090535">
    <property type="term" value="C:WICH complex"/>
    <property type="evidence" value="ECO:0007669"/>
    <property type="project" value="InterPro"/>
</dbReference>
<dbReference type="PANTHER" id="PTHR46802">
    <property type="entry name" value="TYROSINE-PROTEIN KINASE BAZ1B"/>
    <property type="match status" value="1"/>
</dbReference>
<evidence type="ECO:0000256" key="5">
    <source>
        <dbReference type="ARBA" id="ARBA00023242"/>
    </source>
</evidence>
<dbReference type="InterPro" id="IPR019787">
    <property type="entry name" value="Znf_PHD-finger"/>
</dbReference>
<dbReference type="Pfam" id="PF10537">
    <property type="entry name" value="WAC_Acf1_DNA_bd"/>
    <property type="match status" value="1"/>
</dbReference>
<feature type="compositionally biased region" description="Basic and acidic residues" evidence="9">
    <location>
        <begin position="235"/>
        <end position="246"/>
    </location>
</feature>
<feature type="compositionally biased region" description="Basic and acidic residues" evidence="9">
    <location>
        <begin position="256"/>
        <end position="275"/>
    </location>
</feature>
<feature type="coiled-coil region" evidence="8">
    <location>
        <begin position="384"/>
        <end position="419"/>
    </location>
</feature>
<evidence type="ECO:0000256" key="2">
    <source>
        <dbReference type="ARBA" id="ARBA00022723"/>
    </source>
</evidence>
<dbReference type="AlphaFoldDB" id="A0A183UWY4"/>
<dbReference type="InterPro" id="IPR013136">
    <property type="entry name" value="WSTF_Acf1_Cbp146"/>
</dbReference>
<feature type="region of interest" description="Disordered" evidence="9">
    <location>
        <begin position="225"/>
        <end position="289"/>
    </location>
</feature>
<evidence type="ECO:0000256" key="1">
    <source>
        <dbReference type="ARBA" id="ARBA00004123"/>
    </source>
</evidence>
<protein>
    <submittedName>
        <fullName evidence="14">Bromo domain-containing protein</fullName>
    </submittedName>
</protein>
<feature type="region of interest" description="Disordered" evidence="9">
    <location>
        <begin position="492"/>
        <end position="513"/>
    </location>
</feature>
<dbReference type="GO" id="GO:0006974">
    <property type="term" value="P:DNA damage response"/>
    <property type="evidence" value="ECO:0007669"/>
    <property type="project" value="TreeGrafter"/>
</dbReference>
<dbReference type="EMBL" id="UYWY01021514">
    <property type="protein sequence ID" value="VDM44324.1"/>
    <property type="molecule type" value="Genomic_DNA"/>
</dbReference>
<dbReference type="InterPro" id="IPR028941">
    <property type="entry name" value="WHIM2_dom"/>
</dbReference>
<keyword evidence="4" id="KW-0862">Zinc</keyword>
<feature type="domain" description="PHD-type" evidence="10">
    <location>
        <begin position="939"/>
        <end position="990"/>
    </location>
</feature>
<evidence type="ECO:0000313" key="13">
    <source>
        <dbReference type="Proteomes" id="UP000050794"/>
    </source>
</evidence>
<evidence type="ECO:0000259" key="10">
    <source>
        <dbReference type="PROSITE" id="PS50016"/>
    </source>
</evidence>
<dbReference type="SUPFAM" id="SSF57903">
    <property type="entry name" value="FYVE/PHD zinc finger"/>
    <property type="match status" value="1"/>
</dbReference>
<proteinExistence type="predicted"/>